<dbReference type="InterPro" id="IPR046077">
    <property type="entry name" value="DUF6095"/>
</dbReference>
<evidence type="ECO:0000313" key="3">
    <source>
        <dbReference type="Proteomes" id="UP000239800"/>
    </source>
</evidence>
<gene>
    <name evidence="2" type="ORF">BST85_03060</name>
</gene>
<dbReference type="Proteomes" id="UP000239800">
    <property type="component" value="Unassembled WGS sequence"/>
</dbReference>
<evidence type="ECO:0000256" key="1">
    <source>
        <dbReference type="SAM" id="Phobius"/>
    </source>
</evidence>
<comment type="caution">
    <text evidence="2">The sequence shown here is derived from an EMBL/GenBank/DDBJ whole genome shotgun (WGS) entry which is preliminary data.</text>
</comment>
<keyword evidence="1" id="KW-1133">Transmembrane helix</keyword>
<protein>
    <submittedName>
        <fullName evidence="2">Uncharacterized protein</fullName>
    </submittedName>
</protein>
<accession>A0A2S7KN07</accession>
<dbReference type="OrthoDB" id="1447634at2"/>
<keyword evidence="1" id="KW-0812">Transmembrane</keyword>
<feature type="transmembrane region" description="Helical" evidence="1">
    <location>
        <begin position="24"/>
        <end position="43"/>
    </location>
</feature>
<sequence>MDLEDKTGQKFTDKKLLVRGIKRTALSIPLLVLTTYLFTFAFLNKEVIPLYWLLPLAIIAMGLTIYLMFKGIGLIMKSLF</sequence>
<dbReference type="EMBL" id="MQUB01000001">
    <property type="protein sequence ID" value="PQB03992.1"/>
    <property type="molecule type" value="Genomic_DNA"/>
</dbReference>
<reference evidence="2 3" key="1">
    <citation type="submission" date="2016-11" db="EMBL/GenBank/DDBJ databases">
        <title>Trade-off between light-utilization and light-protection in marine flavobacteria.</title>
        <authorList>
            <person name="Kumagai Y."/>
        </authorList>
    </citation>
    <scope>NUCLEOTIDE SEQUENCE [LARGE SCALE GENOMIC DNA]</scope>
    <source>
        <strain evidence="2 3">NBRC 107741</strain>
    </source>
</reference>
<dbReference type="RefSeq" id="WP_104811917.1">
    <property type="nucleotide sequence ID" value="NZ_MQUB01000001.1"/>
</dbReference>
<evidence type="ECO:0000313" key="2">
    <source>
        <dbReference type="EMBL" id="PQB03992.1"/>
    </source>
</evidence>
<name>A0A2S7KN07_9FLAO</name>
<proteinExistence type="predicted"/>
<dbReference type="AlphaFoldDB" id="A0A2S7KN07"/>
<keyword evidence="1" id="KW-0472">Membrane</keyword>
<organism evidence="2 3">
    <name type="scientific">Aureitalea marina</name>
    <dbReference type="NCBI Taxonomy" id="930804"/>
    <lineage>
        <taxon>Bacteria</taxon>
        <taxon>Pseudomonadati</taxon>
        <taxon>Bacteroidota</taxon>
        <taxon>Flavobacteriia</taxon>
        <taxon>Flavobacteriales</taxon>
        <taxon>Flavobacteriaceae</taxon>
        <taxon>Aureitalea</taxon>
    </lineage>
</organism>
<keyword evidence="3" id="KW-1185">Reference proteome</keyword>
<dbReference type="Pfam" id="PF19589">
    <property type="entry name" value="DUF6095"/>
    <property type="match status" value="1"/>
</dbReference>
<feature type="transmembrane region" description="Helical" evidence="1">
    <location>
        <begin position="49"/>
        <end position="69"/>
    </location>
</feature>